<dbReference type="AlphaFoldDB" id="R2Y3S0"/>
<evidence type="ECO:0000313" key="3">
    <source>
        <dbReference type="Proteomes" id="UP000013750"/>
    </source>
</evidence>
<dbReference type="Gene3D" id="1.20.58.320">
    <property type="entry name" value="TPR-like"/>
    <property type="match status" value="1"/>
</dbReference>
<reference evidence="1 3" key="1">
    <citation type="submission" date="2013-02" db="EMBL/GenBank/DDBJ databases">
        <title>The Genome Sequence of Enterococcus gilvus ATCC BAA-350.</title>
        <authorList>
            <consortium name="The Broad Institute Genome Sequencing Platform"/>
            <consortium name="The Broad Institute Genome Sequencing Center for Infectious Disease"/>
            <person name="Earl A.M."/>
            <person name="Gilmore M.S."/>
            <person name="Lebreton F."/>
            <person name="Walker B."/>
            <person name="Young S.K."/>
            <person name="Zeng Q."/>
            <person name="Gargeya S."/>
            <person name="Fitzgerald M."/>
            <person name="Haas B."/>
            <person name="Abouelleil A."/>
            <person name="Alvarado L."/>
            <person name="Arachchi H.M."/>
            <person name="Berlin A.M."/>
            <person name="Chapman S.B."/>
            <person name="Dewar J."/>
            <person name="Goldberg J."/>
            <person name="Griggs A."/>
            <person name="Gujja S."/>
            <person name="Hansen M."/>
            <person name="Howarth C."/>
            <person name="Imamovic A."/>
            <person name="Larimer J."/>
            <person name="McCowan C."/>
            <person name="Murphy C."/>
            <person name="Neiman D."/>
            <person name="Pearson M."/>
            <person name="Priest M."/>
            <person name="Roberts A."/>
            <person name="Saif S."/>
            <person name="Shea T."/>
            <person name="Sisk P."/>
            <person name="Sykes S."/>
            <person name="Wortman J."/>
            <person name="Nusbaum C."/>
            <person name="Birren B."/>
        </authorList>
    </citation>
    <scope>NUCLEOTIDE SEQUENCE [LARGE SCALE GENOMIC DNA]</scope>
    <source>
        <strain evidence="1 3">ATCC BAA-350</strain>
    </source>
</reference>
<evidence type="ECO:0000313" key="2">
    <source>
        <dbReference type="EMBL" id="EOW83474.1"/>
    </source>
</evidence>
<reference evidence="2 4" key="2">
    <citation type="submission" date="2013-03" db="EMBL/GenBank/DDBJ databases">
        <title>The Genome Sequence of Enterococcus gilvus ATCC BAA-350 (PacBio/Illumina hybrid assembly).</title>
        <authorList>
            <consortium name="The Broad Institute Genomics Platform"/>
            <consortium name="The Broad Institute Genome Sequencing Center for Infectious Disease"/>
            <person name="Earl A."/>
            <person name="Russ C."/>
            <person name="Gilmore M."/>
            <person name="Surin D."/>
            <person name="Walker B."/>
            <person name="Young S."/>
            <person name="Zeng Q."/>
            <person name="Gargeya S."/>
            <person name="Fitzgerald M."/>
            <person name="Haas B."/>
            <person name="Abouelleil A."/>
            <person name="Allen A.W."/>
            <person name="Alvarado L."/>
            <person name="Arachchi H.M."/>
            <person name="Berlin A.M."/>
            <person name="Chapman S.B."/>
            <person name="Gainer-Dewar J."/>
            <person name="Goldberg J."/>
            <person name="Griggs A."/>
            <person name="Gujja S."/>
            <person name="Hansen M."/>
            <person name="Howarth C."/>
            <person name="Imamovic A."/>
            <person name="Ireland A."/>
            <person name="Larimer J."/>
            <person name="McCowan C."/>
            <person name="Murphy C."/>
            <person name="Pearson M."/>
            <person name="Poon T.W."/>
            <person name="Priest M."/>
            <person name="Roberts A."/>
            <person name="Saif S."/>
            <person name="Shea T."/>
            <person name="Sisk P."/>
            <person name="Sykes S."/>
            <person name="Wortman J."/>
            <person name="Nusbaum C."/>
            <person name="Birren B."/>
        </authorList>
    </citation>
    <scope>NUCLEOTIDE SEQUENCE [LARGE SCALE GENOMIC DNA]</scope>
    <source>
        <strain evidence="2 4">ATCC BAA-350</strain>
    </source>
</reference>
<keyword evidence="4" id="KW-1185">Reference proteome</keyword>
<dbReference type="EMBL" id="ASWH01000001">
    <property type="protein sequence ID" value="EOW83474.1"/>
    <property type="molecule type" value="Genomic_DNA"/>
</dbReference>
<proteinExistence type="predicted"/>
<protein>
    <recommendedName>
        <fullName evidence="5">DUF924 domain-containing protein</fullName>
    </recommendedName>
</protein>
<dbReference type="eggNOG" id="COG3803">
    <property type="taxonomic scope" value="Bacteria"/>
</dbReference>
<evidence type="ECO:0000313" key="1">
    <source>
        <dbReference type="EMBL" id="EOI56952.1"/>
    </source>
</evidence>
<accession>R2Y3S0</accession>
<dbReference type="Proteomes" id="UP000013750">
    <property type="component" value="Unassembled WGS sequence"/>
</dbReference>
<sequence length="181" mass="21288">MDSYDYESVLTFWFKELDPSDWFASDSELDKTIEKRFGDMLTAAKKGELVFWRKNMRGRLAEIIVLDQFARNIYKEDGRAFEGDAVALVLAQEAALMKEKENLSVEERSFLYMPFMHSESLVIQETFSLTYFKEPGLEKRYRYAKEHHDTIKAFGRFPYRNKALGRITTAEEQTYLEKAKS</sequence>
<dbReference type="InterPro" id="IPR011990">
    <property type="entry name" value="TPR-like_helical_dom_sf"/>
</dbReference>
<dbReference type="PATRIC" id="fig|1158614.3.peg.1170"/>
<dbReference type="SUPFAM" id="SSF48452">
    <property type="entry name" value="TPR-like"/>
    <property type="match status" value="1"/>
</dbReference>
<dbReference type="OrthoDB" id="7593450at2"/>
<dbReference type="Proteomes" id="UP000014160">
    <property type="component" value="Unassembled WGS sequence"/>
</dbReference>
<dbReference type="Gene3D" id="1.25.40.10">
    <property type="entry name" value="Tetratricopeptide repeat domain"/>
    <property type="match status" value="1"/>
</dbReference>
<dbReference type="InterPro" id="IPR010323">
    <property type="entry name" value="DUF924"/>
</dbReference>
<comment type="caution">
    <text evidence="1">The sequence shown here is derived from an EMBL/GenBank/DDBJ whole genome shotgun (WGS) entry which is preliminary data.</text>
</comment>
<dbReference type="EMBL" id="AJDQ01000006">
    <property type="protein sequence ID" value="EOI56952.1"/>
    <property type="molecule type" value="Genomic_DNA"/>
</dbReference>
<name>R2Y3S0_9ENTE</name>
<evidence type="ECO:0000313" key="4">
    <source>
        <dbReference type="Proteomes" id="UP000014160"/>
    </source>
</evidence>
<dbReference type="Pfam" id="PF06041">
    <property type="entry name" value="DUF924"/>
    <property type="match status" value="1"/>
</dbReference>
<organism evidence="1 3">
    <name type="scientific">Enterococcus gilvus ATCC BAA-350</name>
    <dbReference type="NCBI Taxonomy" id="1158614"/>
    <lineage>
        <taxon>Bacteria</taxon>
        <taxon>Bacillati</taxon>
        <taxon>Bacillota</taxon>
        <taxon>Bacilli</taxon>
        <taxon>Lactobacillales</taxon>
        <taxon>Enterococcaceae</taxon>
        <taxon>Enterococcus</taxon>
    </lineage>
</organism>
<dbReference type="HOGENOM" id="CLU_065010_2_0_9"/>
<evidence type="ECO:0008006" key="5">
    <source>
        <dbReference type="Google" id="ProtNLM"/>
    </source>
</evidence>
<gene>
    <name evidence="2" type="ORF">I592_02833</name>
    <name evidence="1" type="ORF">UKC_01137</name>
</gene>
<dbReference type="RefSeq" id="WP_010779585.1">
    <property type="nucleotide sequence ID" value="NZ_ASWH01000001.1"/>
</dbReference>